<organism evidence="7 8">
    <name type="scientific">Exilibacterium tricleocarpae</name>
    <dbReference type="NCBI Taxonomy" id="2591008"/>
    <lineage>
        <taxon>Bacteria</taxon>
        <taxon>Pseudomonadati</taxon>
        <taxon>Pseudomonadota</taxon>
        <taxon>Gammaproteobacteria</taxon>
        <taxon>Cellvibrionales</taxon>
        <taxon>Cellvibrionaceae</taxon>
        <taxon>Exilibacterium</taxon>
    </lineage>
</organism>
<evidence type="ECO:0000259" key="6">
    <source>
        <dbReference type="PROSITE" id="PS51007"/>
    </source>
</evidence>
<protein>
    <recommendedName>
        <fullName evidence="6">Cytochrome c domain-containing protein</fullName>
    </recommendedName>
</protein>
<dbReference type="NCBIfam" id="NF040606">
    <property type="entry name" value="CytoC_perox"/>
    <property type="match status" value="1"/>
</dbReference>
<dbReference type="PANTHER" id="PTHR30600">
    <property type="entry name" value="CYTOCHROME C PEROXIDASE-RELATED"/>
    <property type="match status" value="1"/>
</dbReference>
<dbReference type="InterPro" id="IPR009056">
    <property type="entry name" value="Cyt_c-like_dom"/>
</dbReference>
<dbReference type="InterPro" id="IPR047758">
    <property type="entry name" value="CytoC_perox"/>
</dbReference>
<evidence type="ECO:0000256" key="2">
    <source>
        <dbReference type="ARBA" id="ARBA00022723"/>
    </source>
</evidence>
<keyword evidence="2 4" id="KW-0479">Metal-binding</keyword>
<dbReference type="PROSITE" id="PS51007">
    <property type="entry name" value="CYTC"/>
    <property type="match status" value="1"/>
</dbReference>
<dbReference type="AlphaFoldDB" id="A0A545U8D5"/>
<dbReference type="RefSeq" id="WP_142902586.1">
    <property type="nucleotide sequence ID" value="NZ_ML660087.1"/>
</dbReference>
<feature type="signal peptide" evidence="5">
    <location>
        <begin position="1"/>
        <end position="25"/>
    </location>
</feature>
<evidence type="ECO:0000313" key="8">
    <source>
        <dbReference type="Proteomes" id="UP000319732"/>
    </source>
</evidence>
<dbReference type="PANTHER" id="PTHR30600:SF9">
    <property type="entry name" value="BLR7738 PROTEIN"/>
    <property type="match status" value="1"/>
</dbReference>
<keyword evidence="1 4" id="KW-0349">Heme</keyword>
<accession>A0A545U8D5</accession>
<proteinExistence type="predicted"/>
<evidence type="ECO:0000256" key="3">
    <source>
        <dbReference type="ARBA" id="ARBA00023004"/>
    </source>
</evidence>
<dbReference type="Proteomes" id="UP000319732">
    <property type="component" value="Unassembled WGS sequence"/>
</dbReference>
<evidence type="ECO:0000313" key="7">
    <source>
        <dbReference type="EMBL" id="TQV85735.1"/>
    </source>
</evidence>
<dbReference type="GO" id="GO:0004130">
    <property type="term" value="F:cytochrome-c peroxidase activity"/>
    <property type="evidence" value="ECO:0007669"/>
    <property type="project" value="TreeGrafter"/>
</dbReference>
<keyword evidence="5" id="KW-0732">Signal</keyword>
<evidence type="ECO:0000256" key="5">
    <source>
        <dbReference type="SAM" id="SignalP"/>
    </source>
</evidence>
<keyword evidence="3 4" id="KW-0408">Iron</keyword>
<keyword evidence="8" id="KW-1185">Reference proteome</keyword>
<evidence type="ECO:0000256" key="1">
    <source>
        <dbReference type="ARBA" id="ARBA00022617"/>
    </source>
</evidence>
<dbReference type="GO" id="GO:0020037">
    <property type="term" value="F:heme binding"/>
    <property type="evidence" value="ECO:0007669"/>
    <property type="project" value="InterPro"/>
</dbReference>
<dbReference type="InterPro" id="IPR051395">
    <property type="entry name" value="Cytochrome_c_Peroxidase/MauG"/>
</dbReference>
<dbReference type="GO" id="GO:0046872">
    <property type="term" value="F:metal ion binding"/>
    <property type="evidence" value="ECO:0007669"/>
    <property type="project" value="UniProtKB-KW"/>
</dbReference>
<feature type="chain" id="PRO_5021944590" description="Cytochrome c domain-containing protein" evidence="5">
    <location>
        <begin position="26"/>
        <end position="591"/>
    </location>
</feature>
<dbReference type="OrthoDB" id="417271at2"/>
<sequence>MRSRWHALALLLAGAVTLSNCSVWSGDDYADARPAEGLPWWEVSQGWSDTQRKQFWFMDQGSRLLPYDWFLHLELEDSTQLLRADANIERLGYIPAPADPTWNPDGLPIGLAKGGADTEGTVWLGPTCALCHVNRIALDGKPTLIDGAPTLGDFETFNQQIIDALLMTWTTAEKFDRFAGKVLGDNASSAARAELMGKMQLQTQVLAIKQEQNRGPYPYGHGRVDAIGAIFNQVTAQILKAPDNWRPADAPVSYPFLWGASQSSVVQWTGLAPNDRAGFGPLMRNVGEVIGVFGVVEVVNRSGDAYLRAEDTLEDHLRNASRFGYRSSVNMENLGRLEKLVRRLRAPRWPANLLPAPDPAKAARGEAIYRARCIACHALVARRDQYKSYEPVMIEVAKVGTDPKVADNFLLATNTRTGQPWASGKLEGTHAYVIGGDRYGPELPTRAGSQPISPRGSALVTVGTGVLLGHPPAAVKAAFQSYSRARAEKTFNPRSYKARPLNGIWATAPYLHNGSVPNLFELLLAPEHRATRFYVGSREFDPIKVGYRSDAGTGGFEFDTRLAGNHNGGHPYGSGLTDAEKFDLVEFLKTL</sequence>
<dbReference type="EMBL" id="VHSG01000003">
    <property type="protein sequence ID" value="TQV85735.1"/>
    <property type="molecule type" value="Genomic_DNA"/>
</dbReference>
<reference evidence="7 8" key="1">
    <citation type="submission" date="2019-06" db="EMBL/GenBank/DDBJ databases">
        <title>Whole genome sequence for Cellvibrionaceae sp. R142.</title>
        <authorList>
            <person name="Wang G."/>
        </authorList>
    </citation>
    <scope>NUCLEOTIDE SEQUENCE [LARGE SCALE GENOMIC DNA]</scope>
    <source>
        <strain evidence="7 8">R142</strain>
    </source>
</reference>
<dbReference type="GO" id="GO:0009055">
    <property type="term" value="F:electron transfer activity"/>
    <property type="evidence" value="ECO:0007669"/>
    <property type="project" value="InterPro"/>
</dbReference>
<feature type="domain" description="Cytochrome c" evidence="6">
    <location>
        <begin position="360"/>
        <end position="591"/>
    </location>
</feature>
<dbReference type="SUPFAM" id="SSF46626">
    <property type="entry name" value="Cytochrome c"/>
    <property type="match status" value="1"/>
</dbReference>
<gene>
    <name evidence="7" type="ORF">FKG94_02515</name>
</gene>
<comment type="caution">
    <text evidence="7">The sequence shown here is derived from an EMBL/GenBank/DDBJ whole genome shotgun (WGS) entry which is preliminary data.</text>
</comment>
<evidence type="ECO:0000256" key="4">
    <source>
        <dbReference type="PROSITE-ProRule" id="PRU00433"/>
    </source>
</evidence>
<name>A0A545U8D5_9GAMM</name>
<dbReference type="Gene3D" id="1.10.760.10">
    <property type="entry name" value="Cytochrome c-like domain"/>
    <property type="match status" value="1"/>
</dbReference>
<dbReference type="InterPro" id="IPR036909">
    <property type="entry name" value="Cyt_c-like_dom_sf"/>
</dbReference>
<dbReference type="Pfam" id="PF21419">
    <property type="entry name" value="RoxA-like_Cyt-c"/>
    <property type="match status" value="1"/>
</dbReference>